<evidence type="ECO:0000313" key="3">
    <source>
        <dbReference type="EMBL" id="AVU77551.1"/>
    </source>
</evidence>
<dbReference type="PANTHER" id="PTHR34853">
    <property type="match status" value="1"/>
</dbReference>
<dbReference type="InterPro" id="IPR005152">
    <property type="entry name" value="Lipase_secreted"/>
</dbReference>
<name>A0ABM6UJJ2_9PSED</name>
<sequence>MLILRTLASSLVTRICLGSIMTLAFNAMAAGELPVGRAAGDMELSAFYRWQDPMPTVPGVLLRSETLKPQERVPAAAQTIRMLYSSTDQRWHSGQVPVSGTLFLPSGPAPSEGWPLLAWAHGTLGIADICAPSWTGFRARDAAYINRWLERGFAVVATDYQGLGGPGPHPYTVWQAEGSSVLDAVRAARALKPGVIANRTFLAGQSQGGGAALGASILAASYAPELNILGAVITAPNSTFPDGPIALEARHSNTIFLSLATGGLRDNAPRIDDLLTPEGLQLLDVARQSCTREIALKSRELKIGSFSQLLTISARALSALRTPTTDMPQATIAFPLLIATGQADETITPVRQYAVAAALCAAGNQVTWQTYEGLGHDGVMHGSLNEAFAFARAQLEGQGYDSNCATIQRPGAPGERNPSAPFNDD</sequence>
<keyword evidence="2" id="KW-0732">Signal</keyword>
<accession>A0ABM6UJJ2</accession>
<dbReference type="EMBL" id="CP024081">
    <property type="protein sequence ID" value="AVU77551.1"/>
    <property type="molecule type" value="Genomic_DNA"/>
</dbReference>
<feature type="region of interest" description="Disordered" evidence="1">
    <location>
        <begin position="404"/>
        <end position="425"/>
    </location>
</feature>
<protein>
    <submittedName>
        <fullName evidence="3">Lipase</fullName>
    </submittedName>
</protein>
<gene>
    <name evidence="3" type="ORF">CRX69_21110</name>
</gene>
<evidence type="ECO:0000256" key="1">
    <source>
        <dbReference type="SAM" id="MobiDB-lite"/>
    </source>
</evidence>
<dbReference type="SUPFAM" id="SSF53474">
    <property type="entry name" value="alpha/beta-Hydrolases"/>
    <property type="match status" value="1"/>
</dbReference>
<dbReference type="PANTHER" id="PTHR34853:SF1">
    <property type="entry name" value="LIPASE 5"/>
    <property type="match status" value="1"/>
</dbReference>
<dbReference type="Pfam" id="PF03583">
    <property type="entry name" value="LIP"/>
    <property type="match status" value="1"/>
</dbReference>
<dbReference type="Gene3D" id="3.40.50.1820">
    <property type="entry name" value="alpha/beta hydrolase"/>
    <property type="match status" value="2"/>
</dbReference>
<keyword evidence="4" id="KW-1185">Reference proteome</keyword>
<proteinExistence type="predicted"/>
<evidence type="ECO:0000256" key="2">
    <source>
        <dbReference type="SAM" id="SignalP"/>
    </source>
</evidence>
<evidence type="ECO:0000313" key="4">
    <source>
        <dbReference type="Proteomes" id="UP000241936"/>
    </source>
</evidence>
<dbReference type="InterPro" id="IPR029058">
    <property type="entry name" value="AB_hydrolase_fold"/>
</dbReference>
<organism evidence="3 4">
    <name type="scientific">Pseudomonas rhizophila</name>
    <dbReference type="NCBI Taxonomy" id="2045200"/>
    <lineage>
        <taxon>Bacteria</taxon>
        <taxon>Pseudomonadati</taxon>
        <taxon>Pseudomonadota</taxon>
        <taxon>Gammaproteobacteria</taxon>
        <taxon>Pseudomonadales</taxon>
        <taxon>Pseudomonadaceae</taxon>
        <taxon>Pseudomonas</taxon>
    </lineage>
</organism>
<feature type="chain" id="PRO_5047001789" evidence="2">
    <location>
        <begin position="30"/>
        <end position="425"/>
    </location>
</feature>
<feature type="signal peptide" evidence="2">
    <location>
        <begin position="1"/>
        <end position="29"/>
    </location>
</feature>
<dbReference type="Proteomes" id="UP000241936">
    <property type="component" value="Chromosome"/>
</dbReference>
<reference evidence="3 4" key="1">
    <citation type="journal article" date="2018" name="Front. Microbiol.">
        <title>Pseudomonas rhizophila S211, a New Plant Growth-Promoting Rhizobacterium with Potential in Pesticide-Bioremediation.</title>
        <authorList>
            <person name="Hassen W."/>
            <person name="Neifar M."/>
            <person name="Cherif H."/>
            <person name="Najjari A."/>
            <person name="Chouchane H."/>
            <person name="Driouich R.C."/>
            <person name="Salah A."/>
            <person name="Naili F."/>
            <person name="Mosbah A."/>
            <person name="Souissi Y."/>
            <person name="Raddadi N."/>
            <person name="Ouzari H.I."/>
            <person name="Fava F."/>
            <person name="Cherif A."/>
        </authorList>
    </citation>
    <scope>NUCLEOTIDE SEQUENCE [LARGE SCALE GENOMIC DNA]</scope>
    <source>
        <strain evidence="3 4">S211</strain>
    </source>
</reference>
<dbReference type="PIRSF" id="PIRSF029171">
    <property type="entry name" value="Esterase_LipA"/>
    <property type="match status" value="1"/>
</dbReference>